<evidence type="ECO:0000256" key="1">
    <source>
        <dbReference type="SAM" id="SignalP"/>
    </source>
</evidence>
<organism evidence="2 3">
    <name type="scientific">Gymnopus androsaceus JB14</name>
    <dbReference type="NCBI Taxonomy" id="1447944"/>
    <lineage>
        <taxon>Eukaryota</taxon>
        <taxon>Fungi</taxon>
        <taxon>Dikarya</taxon>
        <taxon>Basidiomycota</taxon>
        <taxon>Agaricomycotina</taxon>
        <taxon>Agaricomycetes</taxon>
        <taxon>Agaricomycetidae</taxon>
        <taxon>Agaricales</taxon>
        <taxon>Marasmiineae</taxon>
        <taxon>Omphalotaceae</taxon>
        <taxon>Gymnopus</taxon>
    </lineage>
</organism>
<name>A0A6A4I759_9AGAR</name>
<dbReference type="EMBL" id="ML769407">
    <property type="protein sequence ID" value="KAE9405693.1"/>
    <property type="molecule type" value="Genomic_DNA"/>
</dbReference>
<proteinExistence type="predicted"/>
<sequence>MICSSPNLLLACCLFLLGLVLAPVNSSPILTVYPKVMKPPGTFIVGYQHIPAAQNDEYKKHIEVLQKGHKEKVRMVDMGPNTIPGIWQSPIVEGSEFITLVTTTLNLDEFANGAPLAYETLDKARTSSYRSTNIISYEGDKDKPQRLIFIAPSHVETFGMKFWLMTTEDFKTVSDFKAVDWTSIKSHVVDWPRDVPFA</sequence>
<protein>
    <submittedName>
        <fullName evidence="2">Uncharacterized protein</fullName>
    </submittedName>
</protein>
<gene>
    <name evidence="2" type="ORF">BT96DRAFT_988204</name>
</gene>
<dbReference type="AlphaFoldDB" id="A0A6A4I759"/>
<feature type="chain" id="PRO_5025347178" evidence="1">
    <location>
        <begin position="27"/>
        <end position="198"/>
    </location>
</feature>
<accession>A0A6A4I759</accession>
<keyword evidence="1" id="KW-0732">Signal</keyword>
<feature type="signal peptide" evidence="1">
    <location>
        <begin position="1"/>
        <end position="26"/>
    </location>
</feature>
<evidence type="ECO:0000313" key="3">
    <source>
        <dbReference type="Proteomes" id="UP000799118"/>
    </source>
</evidence>
<evidence type="ECO:0000313" key="2">
    <source>
        <dbReference type="EMBL" id="KAE9405693.1"/>
    </source>
</evidence>
<dbReference type="Proteomes" id="UP000799118">
    <property type="component" value="Unassembled WGS sequence"/>
</dbReference>
<keyword evidence="3" id="KW-1185">Reference proteome</keyword>
<reference evidence="2" key="1">
    <citation type="journal article" date="2019" name="Environ. Microbiol.">
        <title>Fungal ecological strategies reflected in gene transcription - a case study of two litter decomposers.</title>
        <authorList>
            <person name="Barbi F."/>
            <person name="Kohler A."/>
            <person name="Barry K."/>
            <person name="Baskaran P."/>
            <person name="Daum C."/>
            <person name="Fauchery L."/>
            <person name="Ihrmark K."/>
            <person name="Kuo A."/>
            <person name="LaButti K."/>
            <person name="Lipzen A."/>
            <person name="Morin E."/>
            <person name="Grigoriev I.V."/>
            <person name="Henrissat B."/>
            <person name="Lindahl B."/>
            <person name="Martin F."/>
        </authorList>
    </citation>
    <scope>NUCLEOTIDE SEQUENCE</scope>
    <source>
        <strain evidence="2">JB14</strain>
    </source>
</reference>